<feature type="domain" description="S1 motif" evidence="22">
    <location>
        <begin position="1419"/>
        <end position="1490"/>
    </location>
</feature>
<dbReference type="CDD" id="cd05695">
    <property type="entry name" value="S1_Rrp5_repeat_hs3"/>
    <property type="match status" value="1"/>
</dbReference>
<dbReference type="Proteomes" id="UP001345219">
    <property type="component" value="Chromosome 18"/>
</dbReference>
<feature type="compositionally biased region" description="Acidic residues" evidence="21">
    <location>
        <begin position="335"/>
        <end position="344"/>
    </location>
</feature>
<evidence type="ECO:0000256" key="15">
    <source>
        <dbReference type="ARBA" id="ARBA00059726"/>
    </source>
</evidence>
<dbReference type="CDD" id="cd09071">
    <property type="entry name" value="FAR_C"/>
    <property type="match status" value="1"/>
</dbReference>
<dbReference type="Gene3D" id="2.40.50.140">
    <property type="entry name" value="Nucleic acid-binding proteins"/>
    <property type="match status" value="11"/>
</dbReference>
<dbReference type="Pfam" id="PF24682">
    <property type="entry name" value="OB_RRP5"/>
    <property type="match status" value="1"/>
</dbReference>
<dbReference type="PANTHER" id="PTHR23270">
    <property type="entry name" value="PROGRAMMED CELL DEATH PROTEIN 11 PRE-RRNA PROCESSING PROTEIN RRP5"/>
    <property type="match status" value="1"/>
</dbReference>
<keyword evidence="7" id="KW-0507">mRNA processing</keyword>
<evidence type="ECO:0000256" key="21">
    <source>
        <dbReference type="SAM" id="MobiDB-lite"/>
    </source>
</evidence>
<dbReference type="Pfam" id="PF05843">
    <property type="entry name" value="Suf"/>
    <property type="match status" value="1"/>
</dbReference>
<dbReference type="Pfam" id="PF07993">
    <property type="entry name" value="NAD_binding_4"/>
    <property type="match status" value="1"/>
</dbReference>
<reference evidence="23 24" key="1">
    <citation type="journal article" date="2023" name="Hortic Res">
        <title>Pangenome of water caltrop reveals structural variations and asymmetric subgenome divergence after allopolyploidization.</title>
        <authorList>
            <person name="Zhang X."/>
            <person name="Chen Y."/>
            <person name="Wang L."/>
            <person name="Yuan Y."/>
            <person name="Fang M."/>
            <person name="Shi L."/>
            <person name="Lu R."/>
            <person name="Comes H.P."/>
            <person name="Ma Y."/>
            <person name="Chen Y."/>
            <person name="Huang G."/>
            <person name="Zhou Y."/>
            <person name="Zheng Z."/>
            <person name="Qiu Y."/>
        </authorList>
    </citation>
    <scope>NUCLEOTIDE SEQUENCE [LARGE SCALE GENOMIC DNA]</scope>
    <source>
        <tissue evidence="23">Roots</tissue>
    </source>
</reference>
<feature type="domain" description="S1 motif" evidence="22">
    <location>
        <begin position="666"/>
        <end position="740"/>
    </location>
</feature>
<dbReference type="InterPro" id="IPR057301">
    <property type="entry name" value="Rrp5_OB_4th"/>
</dbReference>
<dbReference type="CDD" id="cd04461">
    <property type="entry name" value="S1_Rrp5_repeat_hs8_sc7"/>
    <property type="match status" value="1"/>
</dbReference>
<feature type="domain" description="S1 motif" evidence="22">
    <location>
        <begin position="1323"/>
        <end position="1395"/>
    </location>
</feature>
<dbReference type="Pfam" id="PF23459">
    <property type="entry name" value="S1_RRP5"/>
    <property type="match status" value="2"/>
</dbReference>
<organism evidence="23 24">
    <name type="scientific">Trapa incisa</name>
    <dbReference type="NCBI Taxonomy" id="236973"/>
    <lineage>
        <taxon>Eukaryota</taxon>
        <taxon>Viridiplantae</taxon>
        <taxon>Streptophyta</taxon>
        <taxon>Embryophyta</taxon>
        <taxon>Tracheophyta</taxon>
        <taxon>Spermatophyta</taxon>
        <taxon>Magnoliopsida</taxon>
        <taxon>eudicotyledons</taxon>
        <taxon>Gunneridae</taxon>
        <taxon>Pentapetalae</taxon>
        <taxon>rosids</taxon>
        <taxon>malvids</taxon>
        <taxon>Myrtales</taxon>
        <taxon>Lythraceae</taxon>
        <taxon>Trapa</taxon>
    </lineage>
</organism>
<keyword evidence="9" id="KW-0677">Repeat</keyword>
<evidence type="ECO:0000313" key="23">
    <source>
        <dbReference type="EMBL" id="KAK4776158.1"/>
    </source>
</evidence>
<keyword evidence="14" id="KW-0687">Ribonucleoprotein</keyword>
<dbReference type="GO" id="GO:0008380">
    <property type="term" value="P:RNA splicing"/>
    <property type="evidence" value="ECO:0007669"/>
    <property type="project" value="UniProtKB-KW"/>
</dbReference>
<dbReference type="PROSITE" id="PS50126">
    <property type="entry name" value="S1"/>
    <property type="match status" value="14"/>
</dbReference>
<dbReference type="GO" id="GO:0003723">
    <property type="term" value="F:RNA binding"/>
    <property type="evidence" value="ECO:0007669"/>
    <property type="project" value="TreeGrafter"/>
</dbReference>
<keyword evidence="6" id="KW-0597">Phosphoprotein</keyword>
<dbReference type="FunFam" id="1.25.40.10:FF:000065">
    <property type="entry name" value="Programmed cell death 11"/>
    <property type="match status" value="1"/>
</dbReference>
<dbReference type="FunFam" id="2.40.50.140:FF:000159">
    <property type="entry name" value="rRNA biogenesis protein rrp5"/>
    <property type="match status" value="2"/>
</dbReference>
<dbReference type="InterPro" id="IPR057300">
    <property type="entry name" value="OB_Rrp5"/>
</dbReference>
<evidence type="ECO:0000313" key="24">
    <source>
        <dbReference type="Proteomes" id="UP001345219"/>
    </source>
</evidence>
<keyword evidence="10" id="KW-0832">Ubl conjugation</keyword>
<evidence type="ECO:0000259" key="22">
    <source>
        <dbReference type="PROSITE" id="PS50126"/>
    </source>
</evidence>
<keyword evidence="5" id="KW-0698">rRNA processing</keyword>
<sequence>MGEMVIDDMRGDIPVVIIRPSVIESTWKEPFPGWMEGNRMMDPIVLYYGKGQLTGFLVDPDGVLDVVPADMVVNATLAAIARHGMAAKPDIAVYQVASSVVNPLVFSELALLLYEHYCSSPCIDPKGRPIPVSSMKLFNSMEEFSDHLCRDASRRTGSYYANEKLSRRLEAICRKAVDQAKYLANIYEPYTFYRGRFDNSNTQMLMESMSEEEKRCFGFDVQRIDWKDYITKVHIPGLRRHVMKGRKSTMEIERTTEQRSIYTRNALMAAPKSQKKKSSDGPKVSKASKRQFKPRNKSKEAAQPQARPFQLEDDVPDFPRGGASLLSRKDREEIDATVEAELEAEEKASKSRKKNNRPRKVNAEDDLGSLFGDGVSGKLPKYANRITFKNICPGMKLWGVISEVNEKDLVVSLPGGLRGLVRAADALDPVLDDNIEEKENVLPSLFSVGQLVSSVVLQVDGDNKEKGRRRIWLSPRLSLLHKDFSLEAIQEGMVLSARVKSIEDHGYILHFGLPSFTGFLPKASQGAGDLVLQIGKLLQGVVKSIDRTRKVVYFLPDLDAVSKSVTKDLKGISMDLLVPGMLVNARVRSTLENGIMLSFLTYFTGTVDLFHLQNMAPKKDWRDEYPQHKKVNARILFIDPISRAIGLTMNPFLVQKNVPPLLVEIGDIYENSKVVRIDRGQGVLLEIPSIPTSTNAYVSVSDLAEEQVRKLEKKYKEGSKVRARILGFKHLEGLAVGVLKATAFEDSVVTHSDVKPGMVMKAKIIAVDDFGAIVQFPGGVKALCPLPHMSEFEIVKPRKKFKVGVELLFRVLGCKSKRVTVTHKKTLVKSKLPIISSYTDVSDGLSTHGWISKIEKHGCFVRFYNGVQGFAPRHELGLQPGSDPNSMYHEGQVIKCRITSSIPSARRINLSFTMKSSRISDDVVVQLRSIVSGVVDEITPRGIFVYVNGKGYSRGRIPEEHLSDHHEHATLMKSILKPGAEFDKLLVLDIEGHNLVLSAKYSLIKSAEKLPAEVSEIHPNTVVHGFVCNLIETGCFVRFLGHLTGFSPRKKATDDRNADLSESFFVGQSVRSNILDVDNETGRITVSLKQSSCSSTDSSLIESYFQADEKIAKLQLSNSNETELEWAKGFQIGSIVEGRIQEARDFGVVVSFESHKDVFGFITQYHLDGRSVEVGSTVRAVVFDVSMRERLVDLSIKPEIVKQYDNESSNSQAKKKKRKREAFKSLEVHQSVNAVVEIAKENYLVLSVPECTFGIGFAMVYDYNTQKLSRRQFANGQSVSATVMALPSPCTNGRLLMLLKSVTESSETSSSKRARKKMGFNVGSLVQAEITEIKLLEMQVKFGINLRGRIHITELNQESAIENPFSQFKVGQSLTARIIAKTENKRTSQWELSIKPEKLTDSYGTDEKPRDEDFSYSVGQSISGYVYKVDREWVWITLSRDVNAQLFILDSSCEPSELQEFQNRFYVGKPFSGYVLSINKDKKLVRLVPQSFPIPSSGTLDDVTLNITEGGVVGGRISKILSGVSGVVVQLGPSVSGRVHFTELTDSFVTDPLSDYHEGQFVKCKIIEIACSTKGNVCIDLSLRSSFEGMGCHTSKDYSDNVKVSSKRLLTMEELKPNMMVQGYVKNVSSKGCFIMLSRKIDARILLSNLADSFIDDPEKEFPVGKLLMGRVLSVEPLSNRVEVTLKSSDAVNQPRTKIYDFSCVHVGEIVSGRIKRVESYGLFIIIDHTNMVGLCHISELSDDHIDEIESKYKAGETVKAKILKIDVEKQRISLGMKSSYIQDTMDIQKCSDDESKEINSNDEVKSEGFHDSPRMVVENAIGSSAVLYQMESRASVPPLEVSLEEIENLDQEHSVDPNGHSNEVNDQNDTKSKKRAIKKAKEEREREIMAAEERLLEKDIPRTADEFEKLVRSSPNSSFIWIKYMAFMLSVADIEKAREIAERALRTINIREENEKLNVWVAYFNLENEYGNPPEEAIQKVFQRALQYCDPKKIHLALLGMYERTEQYNLADDLLGKMVKKFKHSCKVWLRWVQITLKQNKEDIQPVKNRALICLPHHKHIKFITQTAILEFKCGAPERGRSLFENMLREYPKRTDLWSVYIDQEIRLGDKDLIHALFERAISLSLPLKKIKFLFKKYLTYEKSSGDEERIEYVKRKAMEYAESAQY</sequence>
<evidence type="ECO:0000256" key="8">
    <source>
        <dbReference type="ARBA" id="ARBA00022728"/>
    </source>
</evidence>
<dbReference type="CDD" id="cd05694">
    <property type="entry name" value="S1_Rrp5_repeat_hs2_sc2"/>
    <property type="match status" value="1"/>
</dbReference>
<dbReference type="SMART" id="SM00316">
    <property type="entry name" value="S1"/>
    <property type="match status" value="14"/>
</dbReference>
<evidence type="ECO:0000256" key="12">
    <source>
        <dbReference type="ARBA" id="ARBA00023187"/>
    </source>
</evidence>
<feature type="domain" description="S1 motif" evidence="22">
    <location>
        <begin position="1133"/>
        <end position="1197"/>
    </location>
</feature>
<feature type="domain" description="S1 motif" evidence="22">
    <location>
        <begin position="1708"/>
        <end position="1778"/>
    </location>
</feature>
<accession>A0AAN7KTQ8</accession>
<feature type="domain" description="S1 motif" evidence="22">
    <location>
        <begin position="928"/>
        <end position="1000"/>
    </location>
</feature>
<dbReference type="Pfam" id="PF00575">
    <property type="entry name" value="S1"/>
    <property type="match status" value="3"/>
</dbReference>
<dbReference type="SUPFAM" id="SSF48452">
    <property type="entry name" value="TPR-like"/>
    <property type="match status" value="2"/>
</dbReference>
<evidence type="ECO:0000256" key="4">
    <source>
        <dbReference type="ARBA" id="ARBA00022517"/>
    </source>
</evidence>
<keyword evidence="12" id="KW-0508">mRNA splicing</keyword>
<dbReference type="GO" id="GO:0005681">
    <property type="term" value="C:spliceosomal complex"/>
    <property type="evidence" value="ECO:0007669"/>
    <property type="project" value="UniProtKB-KW"/>
</dbReference>
<evidence type="ECO:0000256" key="5">
    <source>
        <dbReference type="ARBA" id="ARBA00022552"/>
    </source>
</evidence>
<dbReference type="Gene3D" id="3.40.50.720">
    <property type="entry name" value="NAD(P)-binding Rossmann-like Domain"/>
    <property type="match status" value="1"/>
</dbReference>
<evidence type="ECO:0000256" key="18">
    <source>
        <dbReference type="ARBA" id="ARBA00073619"/>
    </source>
</evidence>
<dbReference type="FunFam" id="2.40.50.140:FF:000155">
    <property type="entry name" value="rRNA biogenesis protein RRP5"/>
    <property type="match status" value="1"/>
</dbReference>
<feature type="domain" description="S1 motif" evidence="22">
    <location>
        <begin position="1618"/>
        <end position="1687"/>
    </location>
</feature>
<feature type="domain" description="S1 motif" evidence="22">
    <location>
        <begin position="580"/>
        <end position="650"/>
    </location>
</feature>
<protein>
    <recommendedName>
        <fullName evidence="17">Protein RRP5 homolog</fullName>
    </recommendedName>
    <alternativeName>
        <fullName evidence="20">Programmed cell death protein 11</fullName>
    </alternativeName>
    <alternativeName>
        <fullName evidence="19">Ribosomal RNA-processing protein 5</fullName>
    </alternativeName>
    <alternativeName>
        <fullName evidence="18">rRNA biogenesis protein RRP5</fullName>
    </alternativeName>
</protein>
<dbReference type="InterPro" id="IPR003029">
    <property type="entry name" value="S1_domain"/>
</dbReference>
<dbReference type="GO" id="GO:0032040">
    <property type="term" value="C:small-subunit processome"/>
    <property type="evidence" value="ECO:0007669"/>
    <property type="project" value="TreeGrafter"/>
</dbReference>
<dbReference type="SUPFAM" id="SSF51735">
    <property type="entry name" value="NAD(P)-binding Rossmann-fold domains"/>
    <property type="match status" value="1"/>
</dbReference>
<evidence type="ECO:0000256" key="13">
    <source>
        <dbReference type="ARBA" id="ARBA00023242"/>
    </source>
</evidence>
<comment type="subunit">
    <text evidence="16">Interacts with NF-kappa-B p50/NFKB1 and NF-kappa-B p65/RELA.</text>
</comment>
<dbReference type="FunFam" id="2.40.50.140:FF:000179">
    <property type="entry name" value="rRNA biogenesis protein RRP5"/>
    <property type="match status" value="1"/>
</dbReference>
<dbReference type="Pfam" id="PF24685">
    <property type="entry name" value="OB_RRP5_4th"/>
    <property type="match status" value="1"/>
</dbReference>
<evidence type="ECO:0000256" key="19">
    <source>
        <dbReference type="ARBA" id="ARBA00076674"/>
    </source>
</evidence>
<feature type="compositionally biased region" description="Basic residues" evidence="21">
    <location>
        <begin position="286"/>
        <end position="296"/>
    </location>
</feature>
<evidence type="ECO:0000256" key="2">
    <source>
        <dbReference type="ARBA" id="ARBA00008644"/>
    </source>
</evidence>
<comment type="function">
    <text evidence="15">Essential for the generation of mature 18S rRNA, specifically necessary for cleavages at sites A0, 1 and 2 of the 47S precursor. Directly interacts with U3 snoRNA.</text>
</comment>
<dbReference type="InterPro" id="IPR057302">
    <property type="entry name" value="Rrp5_S1"/>
</dbReference>
<evidence type="ECO:0000256" key="6">
    <source>
        <dbReference type="ARBA" id="ARBA00022553"/>
    </source>
</evidence>
<dbReference type="Pfam" id="PF03015">
    <property type="entry name" value="Sterile"/>
    <property type="match status" value="1"/>
</dbReference>
<dbReference type="PANTHER" id="PTHR23270:SF10">
    <property type="entry name" value="PROTEIN RRP5 HOMOLOG"/>
    <property type="match status" value="1"/>
</dbReference>
<feature type="domain" description="S1 motif" evidence="22">
    <location>
        <begin position="1510"/>
        <end position="1584"/>
    </location>
</feature>
<dbReference type="SMART" id="SM00386">
    <property type="entry name" value="HAT"/>
    <property type="match status" value="6"/>
</dbReference>
<evidence type="ECO:0000256" key="17">
    <source>
        <dbReference type="ARBA" id="ARBA00067510"/>
    </source>
</evidence>
<feature type="region of interest" description="Disordered" evidence="21">
    <location>
        <begin position="1853"/>
        <end position="1885"/>
    </location>
</feature>
<dbReference type="CDD" id="cd05703">
    <property type="entry name" value="S1_Rrp5_repeat_hs12_sc9"/>
    <property type="match status" value="1"/>
</dbReference>
<evidence type="ECO:0000256" key="1">
    <source>
        <dbReference type="ARBA" id="ARBA00004604"/>
    </source>
</evidence>
<feature type="domain" description="S1 motif" evidence="22">
    <location>
        <begin position="394"/>
        <end position="476"/>
    </location>
</feature>
<feature type="domain" description="S1 motif" evidence="22">
    <location>
        <begin position="492"/>
        <end position="557"/>
    </location>
</feature>
<keyword evidence="8" id="KW-0747">Spliceosome</keyword>
<proteinExistence type="inferred from homology"/>
<keyword evidence="3" id="KW-1017">Isopeptide bond</keyword>
<comment type="similarity">
    <text evidence="2">Belongs to the crooked-neck family.</text>
</comment>
<evidence type="ECO:0000256" key="10">
    <source>
        <dbReference type="ARBA" id="ARBA00022843"/>
    </source>
</evidence>
<evidence type="ECO:0000256" key="11">
    <source>
        <dbReference type="ARBA" id="ARBA00022990"/>
    </source>
</evidence>
<evidence type="ECO:0000256" key="9">
    <source>
        <dbReference type="ARBA" id="ARBA00022737"/>
    </source>
</evidence>
<dbReference type="InterPro" id="IPR045209">
    <property type="entry name" value="Rrp5"/>
</dbReference>
<feature type="domain" description="S1 motif" evidence="22">
    <location>
        <begin position="1020"/>
        <end position="1089"/>
    </location>
</feature>
<dbReference type="SUPFAM" id="SSF50249">
    <property type="entry name" value="Nucleic acid-binding proteins"/>
    <property type="match status" value="12"/>
</dbReference>
<dbReference type="InterPro" id="IPR033640">
    <property type="entry name" value="FAR_C"/>
</dbReference>
<dbReference type="InterPro" id="IPR011990">
    <property type="entry name" value="TPR-like_helical_dom_sf"/>
</dbReference>
<dbReference type="FunFam" id="2.40.50.140:FF:000103">
    <property type="entry name" value="protein RRP5 homolog"/>
    <property type="match status" value="1"/>
</dbReference>
<comment type="subcellular location">
    <subcellularLocation>
        <location evidence="1">Nucleus</location>
        <location evidence="1">Nucleolus</location>
    </subcellularLocation>
</comment>
<evidence type="ECO:0000256" key="14">
    <source>
        <dbReference type="ARBA" id="ARBA00023274"/>
    </source>
</evidence>
<dbReference type="InterPro" id="IPR036291">
    <property type="entry name" value="NAD(P)-bd_dom_sf"/>
</dbReference>
<dbReference type="Gene3D" id="1.25.40.10">
    <property type="entry name" value="Tetratricopeptide repeat domain"/>
    <property type="match status" value="2"/>
</dbReference>
<comment type="caution">
    <text evidence="23">The sequence shown here is derived from an EMBL/GenBank/DDBJ whole genome shotgun (WGS) entry which is preliminary data.</text>
</comment>
<evidence type="ECO:0000256" key="20">
    <source>
        <dbReference type="ARBA" id="ARBA00080810"/>
    </source>
</evidence>
<gene>
    <name evidence="23" type="ORF">SAY87_024119</name>
</gene>
<dbReference type="InterPro" id="IPR012340">
    <property type="entry name" value="NA-bd_OB-fold"/>
</dbReference>
<name>A0AAN7KTQ8_9MYRT</name>
<dbReference type="GO" id="GO:0006364">
    <property type="term" value="P:rRNA processing"/>
    <property type="evidence" value="ECO:0007669"/>
    <property type="project" value="UniProtKB-KW"/>
</dbReference>
<dbReference type="Pfam" id="PF23233">
    <property type="entry name" value="HAT_Syf1_CNRKL1_N"/>
    <property type="match status" value="1"/>
</dbReference>
<evidence type="ECO:0000256" key="16">
    <source>
        <dbReference type="ARBA" id="ARBA00062488"/>
    </source>
</evidence>
<feature type="domain" description="S1 motif" evidence="22">
    <location>
        <begin position="844"/>
        <end position="913"/>
    </location>
</feature>
<keyword evidence="24" id="KW-1185">Reference proteome</keyword>
<dbReference type="InterPro" id="IPR013120">
    <property type="entry name" value="FAR_NAD-bd"/>
</dbReference>
<feature type="compositionally biased region" description="Basic residues" evidence="21">
    <location>
        <begin position="350"/>
        <end position="360"/>
    </location>
</feature>
<dbReference type="EMBL" id="JAXIOK010000003">
    <property type="protein sequence ID" value="KAK4776158.1"/>
    <property type="molecule type" value="Genomic_DNA"/>
</dbReference>
<keyword evidence="11" id="KW-0007">Acetylation</keyword>
<evidence type="ECO:0000256" key="7">
    <source>
        <dbReference type="ARBA" id="ARBA00022664"/>
    </source>
</evidence>
<keyword evidence="13" id="KW-0539">Nucleus</keyword>
<feature type="region of interest" description="Disordered" evidence="21">
    <location>
        <begin position="256"/>
        <end position="365"/>
    </location>
</feature>
<feature type="domain" description="S1 motif" evidence="22">
    <location>
        <begin position="757"/>
        <end position="824"/>
    </location>
</feature>
<dbReference type="InterPro" id="IPR055433">
    <property type="entry name" value="HAT_Syf1-like_N"/>
</dbReference>
<evidence type="ECO:0000256" key="3">
    <source>
        <dbReference type="ARBA" id="ARBA00022499"/>
    </source>
</evidence>
<dbReference type="InterPro" id="IPR003107">
    <property type="entry name" value="HAT"/>
</dbReference>
<dbReference type="InterPro" id="IPR008847">
    <property type="entry name" value="Suf"/>
</dbReference>
<dbReference type="FunFam" id="2.40.50.140:FF:000148">
    <property type="entry name" value="protein RRP5 homolog isoform X1"/>
    <property type="match status" value="1"/>
</dbReference>
<dbReference type="GO" id="GO:0006397">
    <property type="term" value="P:mRNA processing"/>
    <property type="evidence" value="ECO:0007669"/>
    <property type="project" value="UniProtKB-KW"/>
</dbReference>
<keyword evidence="4" id="KW-0690">Ribosome biogenesis</keyword>